<dbReference type="STRING" id="111780.Sta7437_2753"/>
<feature type="region of interest" description="Disordered" evidence="1">
    <location>
        <begin position="47"/>
        <end position="70"/>
    </location>
</feature>
<name>K9XUR2_STAC7</name>
<dbReference type="AlphaFoldDB" id="K9XUR2"/>
<evidence type="ECO:0000313" key="3">
    <source>
        <dbReference type="Proteomes" id="UP000010473"/>
    </source>
</evidence>
<gene>
    <name evidence="2" type="ordered locus">Sta7437_2753</name>
</gene>
<accession>K9XUR2</accession>
<dbReference type="Proteomes" id="UP000010473">
    <property type="component" value="Chromosome"/>
</dbReference>
<dbReference type="RefSeq" id="WP_015193946.1">
    <property type="nucleotide sequence ID" value="NC_019748.1"/>
</dbReference>
<dbReference type="KEGG" id="scs:Sta7437_2753"/>
<evidence type="ECO:0000256" key="1">
    <source>
        <dbReference type="SAM" id="MobiDB-lite"/>
    </source>
</evidence>
<organism evidence="2 3">
    <name type="scientific">Stanieria cyanosphaera (strain ATCC 29371 / PCC 7437)</name>
    <dbReference type="NCBI Taxonomy" id="111780"/>
    <lineage>
        <taxon>Bacteria</taxon>
        <taxon>Bacillati</taxon>
        <taxon>Cyanobacteriota</taxon>
        <taxon>Cyanophyceae</taxon>
        <taxon>Pleurocapsales</taxon>
        <taxon>Dermocarpellaceae</taxon>
        <taxon>Stanieria</taxon>
    </lineage>
</organism>
<dbReference type="EMBL" id="CP003653">
    <property type="protein sequence ID" value="AFZ36278.1"/>
    <property type="molecule type" value="Genomic_DNA"/>
</dbReference>
<dbReference type="OrthoDB" id="9837758at2"/>
<sequence>MYERKWILRLLAVTILAGIPLVKADLVQSKPNHSDVTGTHTYSAPPNFGFSSGGGSSFTQMSNQASSLSQDLNQAIEQLAASEAAPKGPRHFARKSNKECVNPAVEELSQTIQEVKNFVEQVNTQQPDNVNPSSW</sequence>
<proteinExistence type="predicted"/>
<dbReference type="HOGENOM" id="CLU_1884506_0_0_3"/>
<reference evidence="3" key="1">
    <citation type="journal article" date="2013" name="Proc. Natl. Acad. Sci. U.S.A.">
        <title>Improving the coverage of the cyanobacterial phylum using diversity-driven genome sequencing.</title>
        <authorList>
            <person name="Shih P.M."/>
            <person name="Wu D."/>
            <person name="Latifi A."/>
            <person name="Axen S.D."/>
            <person name="Fewer D.P."/>
            <person name="Talla E."/>
            <person name="Calteau A."/>
            <person name="Cai F."/>
            <person name="Tandeau de Marsac N."/>
            <person name="Rippka R."/>
            <person name="Herdman M."/>
            <person name="Sivonen K."/>
            <person name="Coursin T."/>
            <person name="Laurent T."/>
            <person name="Goodwin L."/>
            <person name="Nolan M."/>
            <person name="Davenport K.W."/>
            <person name="Han C.S."/>
            <person name="Rubin E.M."/>
            <person name="Eisen J.A."/>
            <person name="Woyke T."/>
            <person name="Gugger M."/>
            <person name="Kerfeld C.A."/>
        </authorList>
    </citation>
    <scope>NUCLEOTIDE SEQUENCE [LARGE SCALE GENOMIC DNA]</scope>
    <source>
        <strain evidence="3">ATCC 29371 / PCC 7437</strain>
    </source>
</reference>
<keyword evidence="3" id="KW-1185">Reference proteome</keyword>
<evidence type="ECO:0000313" key="2">
    <source>
        <dbReference type="EMBL" id="AFZ36278.1"/>
    </source>
</evidence>
<feature type="compositionally biased region" description="Polar residues" evidence="1">
    <location>
        <begin position="59"/>
        <end position="70"/>
    </location>
</feature>
<protein>
    <submittedName>
        <fullName evidence="2">Uncharacterized protein</fullName>
    </submittedName>
</protein>